<feature type="transmembrane region" description="Helical" evidence="8">
    <location>
        <begin position="147"/>
        <end position="169"/>
    </location>
</feature>
<dbReference type="EMBL" id="LKET01000068">
    <property type="protein sequence ID" value="KPU42435.1"/>
    <property type="molecule type" value="Genomic_DNA"/>
</dbReference>
<feature type="transmembrane region" description="Helical" evidence="8">
    <location>
        <begin position="235"/>
        <end position="261"/>
    </location>
</feature>
<accession>A0A0P8W466</accession>
<dbReference type="Gene3D" id="1.10.3470.10">
    <property type="entry name" value="ABC transporter involved in vitamin B12 uptake, BtuC"/>
    <property type="match status" value="1"/>
</dbReference>
<comment type="similarity">
    <text evidence="2">Belongs to the binding-protein-dependent transport system permease family. FecCD subfamily.</text>
</comment>
<keyword evidence="7 8" id="KW-0472">Membrane</keyword>
<feature type="transmembrane region" description="Helical" evidence="8">
    <location>
        <begin position="57"/>
        <end position="76"/>
    </location>
</feature>
<dbReference type="STRING" id="36849.OXPF_42200"/>
<comment type="caution">
    <text evidence="9">The sequence shown here is derived from an EMBL/GenBank/DDBJ whole genome shotgun (WGS) entry which is preliminary data.</text>
</comment>
<evidence type="ECO:0000256" key="5">
    <source>
        <dbReference type="ARBA" id="ARBA00022692"/>
    </source>
</evidence>
<proteinExistence type="inferred from homology"/>
<dbReference type="SUPFAM" id="SSF81345">
    <property type="entry name" value="ABC transporter involved in vitamin B12 uptake, BtuC"/>
    <property type="match status" value="1"/>
</dbReference>
<dbReference type="AlphaFoldDB" id="A0A0P8W466"/>
<dbReference type="Pfam" id="PF01032">
    <property type="entry name" value="FecCD"/>
    <property type="match status" value="1"/>
</dbReference>
<feature type="transmembrane region" description="Helical" evidence="8">
    <location>
        <begin position="88"/>
        <end position="106"/>
    </location>
</feature>
<comment type="subcellular location">
    <subcellularLocation>
        <location evidence="1">Cell membrane</location>
        <topology evidence="1">Multi-pass membrane protein</topology>
    </subcellularLocation>
</comment>
<evidence type="ECO:0000313" key="10">
    <source>
        <dbReference type="Proteomes" id="UP000050326"/>
    </source>
</evidence>
<dbReference type="GO" id="GO:0033214">
    <property type="term" value="P:siderophore-iron import into cell"/>
    <property type="evidence" value="ECO:0007669"/>
    <property type="project" value="TreeGrafter"/>
</dbReference>
<evidence type="ECO:0000256" key="7">
    <source>
        <dbReference type="ARBA" id="ARBA00023136"/>
    </source>
</evidence>
<protein>
    <submittedName>
        <fullName evidence="9">Hemin transport system permease protein HmuU</fullName>
    </submittedName>
</protein>
<evidence type="ECO:0000256" key="6">
    <source>
        <dbReference type="ARBA" id="ARBA00022989"/>
    </source>
</evidence>
<dbReference type="GO" id="GO:0005886">
    <property type="term" value="C:plasma membrane"/>
    <property type="evidence" value="ECO:0007669"/>
    <property type="project" value="UniProtKB-SubCell"/>
</dbReference>
<feature type="transmembrane region" description="Helical" evidence="8">
    <location>
        <begin position="16"/>
        <end position="36"/>
    </location>
</feature>
<dbReference type="PANTHER" id="PTHR30472">
    <property type="entry name" value="FERRIC ENTEROBACTIN TRANSPORT SYSTEM PERMEASE PROTEIN"/>
    <property type="match status" value="1"/>
</dbReference>
<reference evidence="9 10" key="1">
    <citation type="submission" date="2015-09" db="EMBL/GenBank/DDBJ databases">
        <title>Genome sequence of Oxobacter pfennigii DSM 3222.</title>
        <authorList>
            <person name="Poehlein A."/>
            <person name="Bengelsdorf F.R."/>
            <person name="Schiel-Bengelsdorf B."/>
            <person name="Duerre P."/>
            <person name="Daniel R."/>
        </authorList>
    </citation>
    <scope>NUCLEOTIDE SEQUENCE [LARGE SCALE GENOMIC DNA]</scope>
    <source>
        <strain evidence="9 10">DSM 3222</strain>
    </source>
</reference>
<evidence type="ECO:0000256" key="8">
    <source>
        <dbReference type="SAM" id="Phobius"/>
    </source>
</evidence>
<gene>
    <name evidence="9" type="primary">hmuU_3</name>
    <name evidence="9" type="ORF">OXPF_42200</name>
</gene>
<feature type="transmembrane region" description="Helical" evidence="8">
    <location>
        <begin position="113"/>
        <end position="135"/>
    </location>
</feature>
<dbReference type="InterPro" id="IPR000522">
    <property type="entry name" value="ABC_transptr_permease_BtuC"/>
</dbReference>
<evidence type="ECO:0000256" key="1">
    <source>
        <dbReference type="ARBA" id="ARBA00004651"/>
    </source>
</evidence>
<feature type="transmembrane region" description="Helical" evidence="8">
    <location>
        <begin position="306"/>
        <end position="324"/>
    </location>
</feature>
<keyword evidence="5 8" id="KW-0812">Transmembrane</keyword>
<evidence type="ECO:0000256" key="3">
    <source>
        <dbReference type="ARBA" id="ARBA00022448"/>
    </source>
</evidence>
<organism evidence="9 10">
    <name type="scientific">Oxobacter pfennigii</name>
    <dbReference type="NCBI Taxonomy" id="36849"/>
    <lineage>
        <taxon>Bacteria</taxon>
        <taxon>Bacillati</taxon>
        <taxon>Bacillota</taxon>
        <taxon>Clostridia</taxon>
        <taxon>Eubacteriales</taxon>
        <taxon>Clostridiaceae</taxon>
        <taxon>Oxobacter</taxon>
    </lineage>
</organism>
<dbReference type="GO" id="GO:0022857">
    <property type="term" value="F:transmembrane transporter activity"/>
    <property type="evidence" value="ECO:0007669"/>
    <property type="project" value="InterPro"/>
</dbReference>
<evidence type="ECO:0000256" key="2">
    <source>
        <dbReference type="ARBA" id="ARBA00007935"/>
    </source>
</evidence>
<feature type="transmembrane region" description="Helical" evidence="8">
    <location>
        <begin position="282"/>
        <end position="300"/>
    </location>
</feature>
<dbReference type="Proteomes" id="UP000050326">
    <property type="component" value="Unassembled WGS sequence"/>
</dbReference>
<dbReference type="FunFam" id="1.10.3470.10:FF:000001">
    <property type="entry name" value="Vitamin B12 ABC transporter permease BtuC"/>
    <property type="match status" value="1"/>
</dbReference>
<keyword evidence="4" id="KW-1003">Cell membrane</keyword>
<keyword evidence="10" id="KW-1185">Reference proteome</keyword>
<dbReference type="PANTHER" id="PTHR30472:SF25">
    <property type="entry name" value="ABC TRANSPORTER PERMEASE PROTEIN MJ0876-RELATED"/>
    <property type="match status" value="1"/>
</dbReference>
<evidence type="ECO:0000256" key="4">
    <source>
        <dbReference type="ARBA" id="ARBA00022475"/>
    </source>
</evidence>
<dbReference type="CDD" id="cd06550">
    <property type="entry name" value="TM_ABC_iron-siderophores_like"/>
    <property type="match status" value="1"/>
</dbReference>
<name>A0A0P8W466_9CLOT</name>
<evidence type="ECO:0000313" key="9">
    <source>
        <dbReference type="EMBL" id="KPU42435.1"/>
    </source>
</evidence>
<dbReference type="RefSeq" id="WP_054877143.1">
    <property type="nucleotide sequence ID" value="NZ_LKET01000068.1"/>
</dbReference>
<dbReference type="InterPro" id="IPR037294">
    <property type="entry name" value="ABC_BtuC-like"/>
</dbReference>
<keyword evidence="3" id="KW-0813">Transport</keyword>
<sequence length="332" mass="34713">MAANKSKPEGFRLTEYLIFGAVTLVVAILCVALGSVNVPLSEFMKSVIIMTIRLPRVLCVALAGASLSVGGAAMQGLLKNPLADGTTLGVSGGASLGAVLAIALGLSIPGFPFAGTVLTAMLFAFISIITVLALAYKLDFSLSTNTIILLGVIFNMFVSSITSLLVTFAGEKVKTIVFWTMGSFAGCTYGNAAMLLGALVLFGGLLMLQTRELNAFAVGEDNARNIGVNVRQVKLLVLICVSALIGVCVSISGTIGFVGLVTPHMIRMVVGPNHKRLLPASAFGGAIFLMLSDLAARTFLNPRELPIGIITSFVGALLFIWIFYSSSKGGRR</sequence>
<feature type="transmembrane region" description="Helical" evidence="8">
    <location>
        <begin position="176"/>
        <end position="202"/>
    </location>
</feature>
<keyword evidence="6 8" id="KW-1133">Transmembrane helix</keyword>